<dbReference type="Pfam" id="PF00209">
    <property type="entry name" value="SNF"/>
    <property type="match status" value="1"/>
</dbReference>
<dbReference type="PROSITE" id="PS50267">
    <property type="entry name" value="NA_NEUROTRAN_SYMP_3"/>
    <property type="match status" value="1"/>
</dbReference>
<dbReference type="PROSITE" id="PS00610">
    <property type="entry name" value="NA_NEUROTRAN_SYMP_1"/>
    <property type="match status" value="1"/>
</dbReference>
<feature type="transmembrane region" description="Helical" evidence="7">
    <location>
        <begin position="171"/>
        <end position="191"/>
    </location>
</feature>
<protein>
    <recommendedName>
        <fullName evidence="6">Transporter</fullName>
    </recommendedName>
</protein>
<feature type="transmembrane region" description="Helical" evidence="7">
    <location>
        <begin position="312"/>
        <end position="333"/>
    </location>
</feature>
<keyword evidence="9" id="KW-1185">Reference proteome</keyword>
<feature type="transmembrane region" description="Helical" evidence="7">
    <location>
        <begin position="425"/>
        <end position="446"/>
    </location>
</feature>
<evidence type="ECO:0000256" key="4">
    <source>
        <dbReference type="ARBA" id="ARBA00022989"/>
    </source>
</evidence>
<dbReference type="AlphaFoldDB" id="A0A5S9IRV2"/>
<dbReference type="InterPro" id="IPR000175">
    <property type="entry name" value="Na/ntran_symport"/>
</dbReference>
<evidence type="ECO:0000256" key="6">
    <source>
        <dbReference type="RuleBase" id="RU003732"/>
    </source>
</evidence>
<dbReference type="NCBIfam" id="NF037979">
    <property type="entry name" value="Na_transp"/>
    <property type="match status" value="1"/>
</dbReference>
<feature type="transmembrane region" description="Helical" evidence="7">
    <location>
        <begin position="256"/>
        <end position="281"/>
    </location>
</feature>
<feature type="transmembrane region" description="Helical" evidence="7">
    <location>
        <begin position="9"/>
        <end position="28"/>
    </location>
</feature>
<evidence type="ECO:0000313" key="8">
    <source>
        <dbReference type="EMBL" id="BBM86983.1"/>
    </source>
</evidence>
<keyword evidence="5 7" id="KW-0472">Membrane</keyword>
<gene>
    <name evidence="8" type="ORF">UABAM_05385</name>
</gene>
<comment type="similarity">
    <text evidence="6">Belongs to the sodium:neurotransmitter symporter (SNF) (TC 2.A.22) family.</text>
</comment>
<evidence type="ECO:0000313" key="9">
    <source>
        <dbReference type="Proteomes" id="UP000326354"/>
    </source>
</evidence>
<feature type="transmembrane region" description="Helical" evidence="7">
    <location>
        <begin position="219"/>
        <end position="244"/>
    </location>
</feature>
<feature type="transmembrane region" description="Helical" evidence="7">
    <location>
        <begin position="83"/>
        <end position="111"/>
    </location>
</feature>
<dbReference type="GO" id="GO:0015293">
    <property type="term" value="F:symporter activity"/>
    <property type="evidence" value="ECO:0007669"/>
    <property type="project" value="UniProtKB-KW"/>
</dbReference>
<accession>A0A5S9IRV2</accession>
<keyword evidence="3 6" id="KW-0812">Transmembrane</keyword>
<sequence length="493" mass="54315">MRARWNSRIIFLFAAIGSAVGLGNVWRFPYLAYEYGGGAFLIPYLLALFILGIPLLILEFAIGQKFQSGAISSFKAIHPRLRGIGFMAIFSGFVVMVYYSAVMAWTLVFLFDSFQSPLPWAQNSETYFFQHVLNKSESISQLGGISPALFTALLLTWVSIYLCVRKGVKSVGKVVVITMPLPIIFLVILFVRGMTLDGAWSGVIYYISPDFSALFDTKIWLAAASQIFFSLSLGFGIMIAYASYNKKNQDIVGDALITGVTNSCISLLSGFVVFSVIGFMATQVNANVKDVITSGPGLAFVVFPKALSLMPFASFFAALFFLMLLTLGIDSAFSLVEAINTVIADVKKVSMHYIALVVCSVAFVCALLFVTDAGLYYLDIFDHFITNFGLVTVGILQCIVVGWIYGAPKLREYVNSVSTLKLGKWWDIMICYIIPIILSTLIVIQFNKELQGSYNNYPIWAIYLGASSVVIPIVILILSMIFTTKEESNESAN</sequence>
<dbReference type="GO" id="GO:0035725">
    <property type="term" value="P:sodium ion transmembrane transport"/>
    <property type="evidence" value="ECO:0007669"/>
    <property type="project" value="TreeGrafter"/>
</dbReference>
<dbReference type="SUPFAM" id="SSF161070">
    <property type="entry name" value="SNF-like"/>
    <property type="match status" value="1"/>
</dbReference>
<keyword evidence="6" id="KW-0769">Symport</keyword>
<evidence type="ECO:0000256" key="3">
    <source>
        <dbReference type="ARBA" id="ARBA00022692"/>
    </source>
</evidence>
<dbReference type="PANTHER" id="PTHR11616">
    <property type="entry name" value="SODIUM/CHLORIDE DEPENDENT TRANSPORTER"/>
    <property type="match status" value="1"/>
</dbReference>
<feature type="transmembrane region" description="Helical" evidence="7">
    <location>
        <begin position="353"/>
        <end position="378"/>
    </location>
</feature>
<feature type="transmembrane region" description="Helical" evidence="7">
    <location>
        <begin position="458"/>
        <end position="482"/>
    </location>
</feature>
<proteinExistence type="inferred from homology"/>
<dbReference type="GO" id="GO:0005886">
    <property type="term" value="C:plasma membrane"/>
    <property type="evidence" value="ECO:0007669"/>
    <property type="project" value="TreeGrafter"/>
</dbReference>
<keyword evidence="4 7" id="KW-1133">Transmembrane helix</keyword>
<comment type="subcellular location">
    <subcellularLocation>
        <location evidence="1">Membrane</location>
        <topology evidence="1">Multi-pass membrane protein</topology>
    </subcellularLocation>
</comment>
<evidence type="ECO:0000256" key="2">
    <source>
        <dbReference type="ARBA" id="ARBA00022448"/>
    </source>
</evidence>
<name>A0A5S9IRV2_UABAM</name>
<evidence type="ECO:0000256" key="5">
    <source>
        <dbReference type="ARBA" id="ARBA00023136"/>
    </source>
</evidence>
<dbReference type="RefSeq" id="WP_229759308.1">
    <property type="nucleotide sequence ID" value="NZ_AP019860.1"/>
</dbReference>
<feature type="transmembrane region" description="Helical" evidence="7">
    <location>
        <begin position="40"/>
        <end position="62"/>
    </location>
</feature>
<dbReference type="PRINTS" id="PR00176">
    <property type="entry name" value="NANEUSMPORT"/>
</dbReference>
<evidence type="ECO:0000256" key="1">
    <source>
        <dbReference type="ARBA" id="ARBA00004141"/>
    </source>
</evidence>
<dbReference type="PANTHER" id="PTHR11616:SF240">
    <property type="entry name" value="BLOATED TUBULES, ISOFORM B-RELATED"/>
    <property type="match status" value="1"/>
</dbReference>
<organism evidence="8 9">
    <name type="scientific">Uabimicrobium amorphum</name>
    <dbReference type="NCBI Taxonomy" id="2596890"/>
    <lineage>
        <taxon>Bacteria</taxon>
        <taxon>Pseudomonadati</taxon>
        <taxon>Planctomycetota</taxon>
        <taxon>Candidatus Uabimicrobiia</taxon>
        <taxon>Candidatus Uabimicrobiales</taxon>
        <taxon>Candidatus Uabimicrobiaceae</taxon>
        <taxon>Candidatus Uabimicrobium</taxon>
    </lineage>
</organism>
<dbReference type="Proteomes" id="UP000326354">
    <property type="component" value="Chromosome"/>
</dbReference>
<evidence type="ECO:0000256" key="7">
    <source>
        <dbReference type="SAM" id="Phobius"/>
    </source>
</evidence>
<feature type="transmembrane region" description="Helical" evidence="7">
    <location>
        <begin position="144"/>
        <end position="164"/>
    </location>
</feature>
<reference evidence="8 9" key="1">
    <citation type="submission" date="2019-08" db="EMBL/GenBank/DDBJ databases">
        <title>Complete genome sequence of Candidatus Uab amorphum.</title>
        <authorList>
            <person name="Shiratori T."/>
            <person name="Suzuki S."/>
            <person name="Kakizawa Y."/>
            <person name="Ishida K."/>
        </authorList>
    </citation>
    <scope>NUCLEOTIDE SEQUENCE [LARGE SCALE GENOMIC DNA]</scope>
    <source>
        <strain evidence="8 9">SRT547</strain>
    </source>
</reference>
<dbReference type="KEGG" id="uam:UABAM_05385"/>
<dbReference type="InterPro" id="IPR037272">
    <property type="entry name" value="SNS_sf"/>
</dbReference>
<dbReference type="EMBL" id="AP019860">
    <property type="protein sequence ID" value="BBM86983.1"/>
    <property type="molecule type" value="Genomic_DNA"/>
</dbReference>
<feature type="transmembrane region" description="Helical" evidence="7">
    <location>
        <begin position="384"/>
        <end position="405"/>
    </location>
</feature>
<keyword evidence="2 6" id="KW-0813">Transport</keyword>